<organism evidence="1 2">
    <name type="scientific">Naganishia adeliensis</name>
    <dbReference type="NCBI Taxonomy" id="92952"/>
    <lineage>
        <taxon>Eukaryota</taxon>
        <taxon>Fungi</taxon>
        <taxon>Dikarya</taxon>
        <taxon>Basidiomycota</taxon>
        <taxon>Agaricomycotina</taxon>
        <taxon>Tremellomycetes</taxon>
        <taxon>Filobasidiales</taxon>
        <taxon>Filobasidiaceae</taxon>
        <taxon>Naganishia</taxon>
    </lineage>
</organism>
<evidence type="ECO:0000313" key="2">
    <source>
        <dbReference type="Proteomes" id="UP001230649"/>
    </source>
</evidence>
<reference evidence="1" key="1">
    <citation type="submission" date="2023-04" db="EMBL/GenBank/DDBJ databases">
        <title>Draft Genome sequencing of Naganishia species isolated from polar environments using Oxford Nanopore Technology.</title>
        <authorList>
            <person name="Leo P."/>
            <person name="Venkateswaran K."/>
        </authorList>
    </citation>
    <scope>NUCLEOTIDE SEQUENCE</scope>
    <source>
        <strain evidence="1">MNA-CCFEE 5262</strain>
    </source>
</reference>
<keyword evidence="2" id="KW-1185">Reference proteome</keyword>
<dbReference type="EMBL" id="JASBWS010000047">
    <property type="protein sequence ID" value="KAJ9105780.1"/>
    <property type="molecule type" value="Genomic_DNA"/>
</dbReference>
<comment type="caution">
    <text evidence="1">The sequence shown here is derived from an EMBL/GenBank/DDBJ whole genome shotgun (WGS) entry which is preliminary data.</text>
</comment>
<gene>
    <name evidence="1" type="ORF">QFC20_004267</name>
</gene>
<dbReference type="Proteomes" id="UP001230649">
    <property type="component" value="Unassembled WGS sequence"/>
</dbReference>
<evidence type="ECO:0000313" key="1">
    <source>
        <dbReference type="EMBL" id="KAJ9105780.1"/>
    </source>
</evidence>
<proteinExistence type="predicted"/>
<accession>A0ACC2W3T6</accession>
<sequence>MLATSVCQLLATVAFASTSVLAWEKTHNWRYLDGYPLVIQPDRLVQVKGNVSYPGPPSEGPLVLTTTKDQIASCVIDYGAVYTGLDFYNGASSVNTPILRITYSDSLDFVDSGDTMYDIMIQDHNTDRQRNYTLDAATTRIESYSSTTFRYVKLEILTVGSGAFRVGALGNTFPRPQPYVAGNFSGEGPGWMQNISKIFNYGAHTLSTTMLQAYVYDKPYRHGGAGIYLDDQASGVFMSFLSISNYTLDINAHIIHKGFGVYTQADAVKNAMLFNVASEHSETPNRIQLVYGISEKAGTVIGEAMSPIPITEGDWWKFSFGYWNNNTAVVKLNDTEIARFAVPAEINGMAPTKPGSFGYRTVTGQAVILSNVTAFDKTGKAFLNNDYQGAHQQLQVSAEGSYYGQGTLENVLISGARNRRGMDLQDSVVAGKAVYNSWFTPEFVLGNLHTFGADQNRNGRIATWAWLQVPAKTFWPSDNTPYDFFLGYNYWVEFATAIKDYVMATNDFEAVIFTANEQYPSLFESLSRLNEYMISQASKDTGLITIPEGSSYARDWAGWENSTSPGYLPYEGSPTGTLGKVNILWYQSLRASAFLARDLEKNATLADEYDELADKIHESINNMLYDKEKHYYYISTDRKTGIAQDLNAMAILYGVAPMADRQAILDTMSAALIDESKPGKYLAYSYDAYGYPHKAVPYSAYYHAAAAFEVCNTSLGMDLINSVWTPMISEGNYFSKGYWEHLEPNADTETVASRGTGVITLLSEYVMGVKATSMGHATYDVRPQMGDLTRINGTAATSKGQVSLDLHKDTAGKMNWTVTPLFYPSDATLYIPTQADFITINGKNLSTTGGASDLPWGVAAISKNTTDYTVKVHLVGTTEFNILV</sequence>
<name>A0ACC2W3T6_9TREE</name>
<protein>
    <submittedName>
        <fullName evidence="1">Uncharacterized protein</fullName>
    </submittedName>
</protein>